<evidence type="ECO:0000313" key="6">
    <source>
        <dbReference type="Proteomes" id="UP000183772"/>
    </source>
</evidence>
<sequence length="280" mass="29865">MTRFLPRSIRNAILGATALGAMLALAPAQAAESQVWKDVQKAGVLRCGAAVAAPYVMRDAATSQYSGYFVDLCRDFGEKVLKVKVEFVDTVWDNQVAGLQSGKWDLSMALNQTPERALAVAFTVPATDYQISLLVNKDNPKLTGAGTAIADYDKAGVTIAVMSGSAADKAVSALIKQATIVRLPGSDETRLALMSKRADVLADASDTNHLFALANPDWSKEVMPKPAIAKQGVSFAIRRDVSPADLQVLNIYLSQRREAGEIDALVDKASAQVNAANKVQ</sequence>
<proteinExistence type="inferred from homology"/>
<dbReference type="SMART" id="SM00062">
    <property type="entry name" value="PBPb"/>
    <property type="match status" value="1"/>
</dbReference>
<protein>
    <submittedName>
        <fullName evidence="5">Polar amino acid transport system substrate-binding protein</fullName>
    </submittedName>
</protein>
<feature type="chain" id="PRO_5043544789" evidence="3">
    <location>
        <begin position="31"/>
        <end position="280"/>
    </location>
</feature>
<evidence type="ECO:0000313" key="5">
    <source>
        <dbReference type="EMBL" id="SDU63620.1"/>
    </source>
</evidence>
<dbReference type="Gene3D" id="3.40.190.10">
    <property type="entry name" value="Periplasmic binding protein-like II"/>
    <property type="match status" value="2"/>
</dbReference>
<evidence type="ECO:0000256" key="1">
    <source>
        <dbReference type="ARBA" id="ARBA00010333"/>
    </source>
</evidence>
<organism evidence="5 6">
    <name type="scientific">Pseudomonas mediterranea</name>
    <dbReference type="NCBI Taxonomy" id="183795"/>
    <lineage>
        <taxon>Bacteria</taxon>
        <taxon>Pseudomonadati</taxon>
        <taxon>Pseudomonadota</taxon>
        <taxon>Gammaproteobacteria</taxon>
        <taxon>Pseudomonadales</taxon>
        <taxon>Pseudomonadaceae</taxon>
        <taxon>Pseudomonas</taxon>
    </lineage>
</organism>
<gene>
    <name evidence="5" type="ORF">SAMN05216476_3854</name>
</gene>
<dbReference type="AlphaFoldDB" id="A0AAX2DGZ1"/>
<dbReference type="Pfam" id="PF00497">
    <property type="entry name" value="SBP_bac_3"/>
    <property type="match status" value="1"/>
</dbReference>
<dbReference type="InterPro" id="IPR001638">
    <property type="entry name" value="Solute-binding_3/MltF_N"/>
</dbReference>
<dbReference type="EMBL" id="LT629790">
    <property type="protein sequence ID" value="SDU63620.1"/>
    <property type="molecule type" value="Genomic_DNA"/>
</dbReference>
<reference evidence="5 6" key="1">
    <citation type="submission" date="2016-10" db="EMBL/GenBank/DDBJ databases">
        <authorList>
            <person name="Varghese N."/>
            <person name="Submissions S."/>
        </authorList>
    </citation>
    <scope>NUCLEOTIDE SEQUENCE [LARGE SCALE GENOMIC DNA]</scope>
    <source>
        <strain evidence="5 6">DSM 16733</strain>
    </source>
</reference>
<keyword evidence="2 3" id="KW-0732">Signal</keyword>
<dbReference type="GeneID" id="76213920"/>
<feature type="domain" description="Solute-binding protein family 3/N-terminal" evidence="4">
    <location>
        <begin position="44"/>
        <end position="273"/>
    </location>
</feature>
<evidence type="ECO:0000256" key="3">
    <source>
        <dbReference type="SAM" id="SignalP"/>
    </source>
</evidence>
<accession>A0AAX2DGZ1</accession>
<dbReference type="Proteomes" id="UP000183772">
    <property type="component" value="Chromosome I"/>
</dbReference>
<dbReference type="PANTHER" id="PTHR35936">
    <property type="entry name" value="MEMBRANE-BOUND LYTIC MUREIN TRANSGLYCOSYLASE F"/>
    <property type="match status" value="1"/>
</dbReference>
<comment type="similarity">
    <text evidence="1">Belongs to the bacterial solute-binding protein 3 family.</text>
</comment>
<dbReference type="PANTHER" id="PTHR35936:SF17">
    <property type="entry name" value="ARGININE-BINDING EXTRACELLULAR PROTEIN ARTP"/>
    <property type="match status" value="1"/>
</dbReference>
<evidence type="ECO:0000256" key="2">
    <source>
        <dbReference type="ARBA" id="ARBA00022729"/>
    </source>
</evidence>
<keyword evidence="6" id="KW-1185">Reference proteome</keyword>
<feature type="signal peptide" evidence="3">
    <location>
        <begin position="1"/>
        <end position="30"/>
    </location>
</feature>
<dbReference type="SUPFAM" id="SSF53850">
    <property type="entry name" value="Periplasmic binding protein-like II"/>
    <property type="match status" value="1"/>
</dbReference>
<name>A0AAX2DGZ1_9PSED</name>
<evidence type="ECO:0000259" key="4">
    <source>
        <dbReference type="SMART" id="SM00062"/>
    </source>
</evidence>
<dbReference type="RefSeq" id="WP_047703327.1">
    <property type="nucleotide sequence ID" value="NZ_CAKKMJ010000053.1"/>
</dbReference>